<protein>
    <submittedName>
        <fullName evidence="2">Uncharacterized protein</fullName>
    </submittedName>
</protein>
<accession>A0ABQ9GPM4</accession>
<name>A0ABQ9GPM4_9NEOP</name>
<dbReference type="EMBL" id="JARBHB010000010">
    <property type="protein sequence ID" value="KAJ8873954.1"/>
    <property type="molecule type" value="Genomic_DNA"/>
</dbReference>
<dbReference type="Proteomes" id="UP001159363">
    <property type="component" value="Chromosome 9"/>
</dbReference>
<keyword evidence="3" id="KW-1185">Reference proteome</keyword>
<evidence type="ECO:0000313" key="2">
    <source>
        <dbReference type="EMBL" id="KAJ8873954.1"/>
    </source>
</evidence>
<feature type="region of interest" description="Disordered" evidence="1">
    <location>
        <begin position="1"/>
        <end position="40"/>
    </location>
</feature>
<proteinExistence type="predicted"/>
<evidence type="ECO:0000256" key="1">
    <source>
        <dbReference type="SAM" id="MobiDB-lite"/>
    </source>
</evidence>
<reference evidence="2 3" key="1">
    <citation type="submission" date="2023-02" db="EMBL/GenBank/DDBJ databases">
        <title>LHISI_Scaffold_Assembly.</title>
        <authorList>
            <person name="Stuart O.P."/>
            <person name="Cleave R."/>
            <person name="Magrath M.J.L."/>
            <person name="Mikheyev A.S."/>
        </authorList>
    </citation>
    <scope>NUCLEOTIDE SEQUENCE [LARGE SCALE GENOMIC DNA]</scope>
    <source>
        <strain evidence="2">Daus_M_001</strain>
        <tissue evidence="2">Leg muscle</tissue>
    </source>
</reference>
<organism evidence="2 3">
    <name type="scientific">Dryococelus australis</name>
    <dbReference type="NCBI Taxonomy" id="614101"/>
    <lineage>
        <taxon>Eukaryota</taxon>
        <taxon>Metazoa</taxon>
        <taxon>Ecdysozoa</taxon>
        <taxon>Arthropoda</taxon>
        <taxon>Hexapoda</taxon>
        <taxon>Insecta</taxon>
        <taxon>Pterygota</taxon>
        <taxon>Neoptera</taxon>
        <taxon>Polyneoptera</taxon>
        <taxon>Phasmatodea</taxon>
        <taxon>Verophasmatodea</taxon>
        <taxon>Anareolatae</taxon>
        <taxon>Phasmatidae</taxon>
        <taxon>Eurycanthinae</taxon>
        <taxon>Dryococelus</taxon>
    </lineage>
</organism>
<evidence type="ECO:0000313" key="3">
    <source>
        <dbReference type="Proteomes" id="UP001159363"/>
    </source>
</evidence>
<comment type="caution">
    <text evidence="2">The sequence shown here is derived from an EMBL/GenBank/DDBJ whole genome shotgun (WGS) entry which is preliminary data.</text>
</comment>
<sequence length="325" mass="35445">MEKRQNEGAGKTVNPRENPPTSGIVRHDSHMLKSGTDPAGNQTRFALVGGEGVEVDVSGDEESSRSIVKQVIDFFSRFFRHIAVDVSLLSSFPGATVAERLDCSPPTKADRVNPRPVHSGFSQVGIMPDAAANRRVFSGISRSPAPSFRRCSILTSLYPYRLLRPRYTGVPGSFTTRVCVKNGRAIYRSVARTARSLKSPAQEQGLQETRGHGGLAISLLASHQGDPGLIPGRVTPGFSHVGIVPDDAVSRRVFSGISRFPHPFILVLPLTSITLIGSQDLDTTRLPPRRTGFDYRRVQSQILLSCSVGRGEYSARTHFPFNLNI</sequence>
<gene>
    <name evidence="2" type="ORF">PR048_024794</name>
</gene>